<gene>
    <name evidence="1" type="ORF">D1092_01550</name>
</gene>
<name>A0A5B9D001_9HYPH</name>
<organism evidence="1 2">
    <name type="scientific">Bartonella krasnovii</name>
    <dbReference type="NCBI Taxonomy" id="2267275"/>
    <lineage>
        <taxon>Bacteria</taxon>
        <taxon>Pseudomonadati</taxon>
        <taxon>Pseudomonadota</taxon>
        <taxon>Alphaproteobacteria</taxon>
        <taxon>Hyphomicrobiales</taxon>
        <taxon>Bartonellaceae</taxon>
        <taxon>Bartonella</taxon>
    </lineage>
</organism>
<dbReference type="AlphaFoldDB" id="A0A5B9D001"/>
<evidence type="ECO:0000313" key="1">
    <source>
        <dbReference type="EMBL" id="QEE11722.1"/>
    </source>
</evidence>
<dbReference type="KEGG" id="barn:D1092_01550"/>
<dbReference type="OrthoDB" id="7923959at2"/>
<accession>A0A5B9D001</accession>
<dbReference type="EMBL" id="CP031844">
    <property type="protein sequence ID" value="QEE11722.1"/>
    <property type="molecule type" value="Genomic_DNA"/>
</dbReference>
<proteinExistence type="predicted"/>
<evidence type="ECO:0000313" key="2">
    <source>
        <dbReference type="Proteomes" id="UP000321311"/>
    </source>
</evidence>
<reference evidence="2" key="1">
    <citation type="submission" date="2019-07" db="EMBL/GenBank/DDBJ databases">
        <title>Bartonella kosoyii sp. nov. and Bartonella krasnovii sp. nov., two novel members of the Bartonella elizabethae complex sensu lato, isolated from black rats and wild desert rodent-fleas.</title>
        <authorList>
            <person name="Gutierrez R."/>
            <person name="Shalit T."/>
            <person name="Markus B."/>
            <person name="Yuan C."/>
            <person name="Nachum-Biala Y."/>
            <person name="Elad D."/>
            <person name="Harrus S."/>
        </authorList>
    </citation>
    <scope>NUCLEOTIDE SEQUENCE [LARGE SCALE GENOMIC DNA]</scope>
    <source>
        <strain evidence="2">OE 1-1</strain>
    </source>
</reference>
<sequence>MSTMFAPSCADLAQYCRDLENGLSGAAEKVFIAIENTRNKALGGKRISFMRIGEPSEEHDNNSKAA</sequence>
<protein>
    <submittedName>
        <fullName evidence="1">Uncharacterized protein</fullName>
    </submittedName>
</protein>
<dbReference type="Proteomes" id="UP000321311">
    <property type="component" value="Chromosome"/>
</dbReference>